<organism evidence="2 3">
    <name type="scientific">Oceanobacillus jordanicus</name>
    <dbReference type="NCBI Taxonomy" id="2867266"/>
    <lineage>
        <taxon>Bacteria</taxon>
        <taxon>Bacillati</taxon>
        <taxon>Bacillota</taxon>
        <taxon>Bacilli</taxon>
        <taxon>Bacillales</taxon>
        <taxon>Bacillaceae</taxon>
        <taxon>Oceanobacillus</taxon>
    </lineage>
</organism>
<evidence type="ECO:0008006" key="4">
    <source>
        <dbReference type="Google" id="ProtNLM"/>
    </source>
</evidence>
<accession>A0AAW5B1K8</accession>
<feature type="transmembrane region" description="Helical" evidence="1">
    <location>
        <begin position="21"/>
        <end position="45"/>
    </location>
</feature>
<protein>
    <recommendedName>
        <fullName evidence="4">YqzM family protein</fullName>
    </recommendedName>
</protein>
<evidence type="ECO:0000313" key="2">
    <source>
        <dbReference type="EMBL" id="MCG3417539.1"/>
    </source>
</evidence>
<dbReference type="RefSeq" id="WP_161464866.1">
    <property type="nucleotide sequence ID" value="NZ_JAIFZM010000001.1"/>
</dbReference>
<evidence type="ECO:0000256" key="1">
    <source>
        <dbReference type="SAM" id="Phobius"/>
    </source>
</evidence>
<evidence type="ECO:0000313" key="3">
    <source>
        <dbReference type="Proteomes" id="UP001199631"/>
    </source>
</evidence>
<keyword evidence="3" id="KW-1185">Reference proteome</keyword>
<dbReference type="AlphaFoldDB" id="A0AAW5B1K8"/>
<name>A0AAW5B1K8_9BACI</name>
<gene>
    <name evidence="2" type="ORF">K3T81_00125</name>
</gene>
<proteinExistence type="predicted"/>
<sequence length="46" mass="5349">MSRNSNDREREDKQDTFDRAFVGKPGFMIILTLLVIIGSIVINYFK</sequence>
<dbReference type="EMBL" id="JAIFZM010000001">
    <property type="protein sequence ID" value="MCG3417539.1"/>
    <property type="molecule type" value="Genomic_DNA"/>
</dbReference>
<keyword evidence="1" id="KW-1133">Transmembrane helix</keyword>
<comment type="caution">
    <text evidence="2">The sequence shown here is derived from an EMBL/GenBank/DDBJ whole genome shotgun (WGS) entry which is preliminary data.</text>
</comment>
<reference evidence="2 3" key="1">
    <citation type="journal article" date="2022" name="Evol. Bioinform. Online">
        <title>Draft Genome Sequence of Oceanobacillus jordanicus Strain GSFE11, a Halotolerant Plant Growth-Promoting Bacterial Endophyte Isolated From the Jordan Valley.</title>
        <authorList>
            <person name="Alhindi T."/>
            <person name="Albdaiwi R."/>
        </authorList>
    </citation>
    <scope>NUCLEOTIDE SEQUENCE [LARGE SCALE GENOMIC DNA]</scope>
    <source>
        <strain evidence="2 3">GSFE11</strain>
    </source>
</reference>
<keyword evidence="1" id="KW-0812">Transmembrane</keyword>
<keyword evidence="1" id="KW-0472">Membrane</keyword>
<dbReference type="Proteomes" id="UP001199631">
    <property type="component" value="Unassembled WGS sequence"/>
</dbReference>